<dbReference type="InterPro" id="IPR027417">
    <property type="entry name" value="P-loop_NTPase"/>
</dbReference>
<evidence type="ECO:0000313" key="6">
    <source>
        <dbReference type="Proteomes" id="UP000475666"/>
    </source>
</evidence>
<evidence type="ECO:0000259" key="4">
    <source>
        <dbReference type="SMART" id="SM00382"/>
    </source>
</evidence>
<evidence type="ECO:0000256" key="3">
    <source>
        <dbReference type="ARBA" id="ARBA00022840"/>
    </source>
</evidence>
<organism evidence="5 6">
    <name type="scientific">Streptomyces rubrogriseus</name>
    <dbReference type="NCBI Taxonomy" id="194673"/>
    <lineage>
        <taxon>Bacteria</taxon>
        <taxon>Bacillati</taxon>
        <taxon>Actinomycetota</taxon>
        <taxon>Actinomycetes</taxon>
        <taxon>Kitasatosporales</taxon>
        <taxon>Streptomycetaceae</taxon>
        <taxon>Streptomyces</taxon>
        <taxon>Streptomyces violaceoruber group</taxon>
    </lineage>
</organism>
<dbReference type="InterPro" id="IPR003959">
    <property type="entry name" value="ATPase_AAA_core"/>
</dbReference>
<dbReference type="RefSeq" id="WP_164279039.1">
    <property type="nucleotide sequence ID" value="NZ_JAAGMQ010001081.1"/>
</dbReference>
<dbReference type="GO" id="GO:0005524">
    <property type="term" value="F:ATP binding"/>
    <property type="evidence" value="ECO:0007669"/>
    <property type="project" value="UniProtKB-KW"/>
</dbReference>
<dbReference type="SUPFAM" id="SSF52540">
    <property type="entry name" value="P-loop containing nucleoside triphosphate hydrolases"/>
    <property type="match status" value="1"/>
</dbReference>
<dbReference type="SMART" id="SM00710">
    <property type="entry name" value="PbH1"/>
    <property type="match status" value="18"/>
</dbReference>
<feature type="domain" description="AAA+ ATPase" evidence="4">
    <location>
        <begin position="675"/>
        <end position="814"/>
    </location>
</feature>
<dbReference type="SMART" id="SM00382">
    <property type="entry name" value="AAA"/>
    <property type="match status" value="1"/>
</dbReference>
<dbReference type="FunFam" id="3.40.50.300:FF:000216">
    <property type="entry name" value="Type VII secretion ATPase EccA"/>
    <property type="match status" value="1"/>
</dbReference>
<dbReference type="Gene3D" id="1.10.8.60">
    <property type="match status" value="1"/>
</dbReference>
<dbReference type="EMBL" id="JAAGMQ010001081">
    <property type="protein sequence ID" value="NEC38640.1"/>
    <property type="molecule type" value="Genomic_DNA"/>
</dbReference>
<accession>A0A6G3TPJ2</accession>
<keyword evidence="3" id="KW-0067">ATP-binding</keyword>
<dbReference type="PANTHER" id="PTHR43392">
    <property type="entry name" value="AAA-TYPE ATPASE FAMILY PROTEIN / ANKYRIN REPEAT FAMILY PROTEIN"/>
    <property type="match status" value="1"/>
</dbReference>
<protein>
    <submittedName>
        <fullName evidence="5">AAA family ATPase</fullName>
    </submittedName>
</protein>
<evidence type="ECO:0000256" key="2">
    <source>
        <dbReference type="ARBA" id="ARBA00022741"/>
    </source>
</evidence>
<dbReference type="Pfam" id="PF17866">
    <property type="entry name" value="AAA_lid_6"/>
    <property type="match status" value="1"/>
</dbReference>
<dbReference type="InterPro" id="IPR050773">
    <property type="entry name" value="CbxX/CfxQ_RuBisCO_ESX"/>
</dbReference>
<proteinExistence type="inferred from homology"/>
<dbReference type="InterPro" id="IPR000641">
    <property type="entry name" value="CbxX/CfxQ"/>
</dbReference>
<evidence type="ECO:0000313" key="5">
    <source>
        <dbReference type="EMBL" id="NEC38640.1"/>
    </source>
</evidence>
<dbReference type="PRINTS" id="PR00819">
    <property type="entry name" value="CBXCFQXSUPER"/>
</dbReference>
<dbReference type="Pfam" id="PF13229">
    <property type="entry name" value="Beta_helix"/>
    <property type="match status" value="2"/>
</dbReference>
<dbReference type="InterPro" id="IPR039448">
    <property type="entry name" value="Beta_helix"/>
</dbReference>
<dbReference type="CDD" id="cd00009">
    <property type="entry name" value="AAA"/>
    <property type="match status" value="1"/>
</dbReference>
<dbReference type="SUPFAM" id="SSF51126">
    <property type="entry name" value="Pectin lyase-like"/>
    <property type="match status" value="3"/>
</dbReference>
<dbReference type="Pfam" id="PF00004">
    <property type="entry name" value="AAA"/>
    <property type="match status" value="1"/>
</dbReference>
<sequence length="899" mass="94597">MRRNAVRVADRGWGTHRTVTAAVRAADEGAVIHVQPGDYRESVLLDRDITLIAEKGPGTVRVVAVHGPAITVRGGTCELRDLTVEGTNDREPAVFVSGGRAVLDHCAVSGGRVEIGRGSAELRTCTVENAEDSGVLVTGTAQVVAEDCVIRSTAGHGLTLSDAARAEVRRTTVERVTGCGIVLTGESQGTFDACTVRHVGDAGLLAQTRSRPLLRDCRLHDIGTQGVRAADGAVAAAVIPAADEGENAAAAERGAPRTRLETCEIFRTGSEGVLAGDAARLRMDDCQIRETGGAGVIAAGTGRVEMDHVRVVDVPGTGLAVVEDAELRVRGGTVARTGANGVHATDRCTVRLTECEISTTAYTALHIAGNVRAELRSCTVRDSAQHAVRIEGAADFTAEDTRIERARMTGVDVKDADAVLRGLVVADTETGIRLDSRHRPLLADCEVLRPARTGVEIAAGTGALLVGGRIEGSGSAGVFLDERSEAWIEDLTISDTQGSGLVIWADARPRVRSVTIAGTTKNGVYAGDGSGGLLEDCTISATGYPAVYVGSRAAPLLRRCLVRDTDEDLSQADDAAARFEQCRTSGVTASTLPTADAGETAGPALVAGTAGIPPTGPGAAVTVREGTGEDRLPELLAELDDLVGLESVKREVESMAKLMQLVKRRQEAGLQPPPLSRHLVFAGNPGTGKTTVARLYGRLLAALGLLTDGHLVEADRGALVGEYVGHTAPRTTAVFKRALGGVLFIDEAYSLVPAGQSTDFGQEAISTLVKLMEDHRDDVVVIAAGYPQDMERLIDSNPGLASRFTRTLRFDDYSSQDLVRIVEHQAALHEYRIGDDTAAALLDHFGSIARTERFGNGRTARQVFQQMTEQHAMRVADLSAPDADDLTVLLPVDVPAVVS</sequence>
<gene>
    <name evidence="5" type="ORF">G3I66_36540</name>
</gene>
<evidence type="ECO:0000256" key="1">
    <source>
        <dbReference type="ARBA" id="ARBA00010378"/>
    </source>
</evidence>
<comment type="caution">
    <text evidence="5">The sequence shown here is derived from an EMBL/GenBank/DDBJ whole genome shotgun (WGS) entry which is preliminary data.</text>
</comment>
<name>A0A6G3TPJ2_9ACTN</name>
<dbReference type="InterPro" id="IPR041627">
    <property type="entry name" value="AAA_lid_6"/>
</dbReference>
<keyword evidence="2" id="KW-0547">Nucleotide-binding</keyword>
<dbReference type="InterPro" id="IPR012334">
    <property type="entry name" value="Pectin_lyas_fold"/>
</dbReference>
<dbReference type="Gene3D" id="3.40.50.300">
    <property type="entry name" value="P-loop containing nucleotide triphosphate hydrolases"/>
    <property type="match status" value="1"/>
</dbReference>
<dbReference type="InterPro" id="IPR003593">
    <property type="entry name" value="AAA+_ATPase"/>
</dbReference>
<dbReference type="GO" id="GO:0016887">
    <property type="term" value="F:ATP hydrolysis activity"/>
    <property type="evidence" value="ECO:0007669"/>
    <property type="project" value="InterPro"/>
</dbReference>
<dbReference type="InterPro" id="IPR011050">
    <property type="entry name" value="Pectin_lyase_fold/virulence"/>
</dbReference>
<dbReference type="Gene3D" id="2.160.20.10">
    <property type="entry name" value="Single-stranded right-handed beta-helix, Pectin lyase-like"/>
    <property type="match status" value="3"/>
</dbReference>
<dbReference type="PANTHER" id="PTHR43392:SF2">
    <property type="entry name" value="AAA-TYPE ATPASE FAMILY PROTEIN _ ANKYRIN REPEAT FAMILY PROTEIN"/>
    <property type="match status" value="1"/>
</dbReference>
<dbReference type="AlphaFoldDB" id="A0A6G3TPJ2"/>
<reference evidence="5 6" key="1">
    <citation type="submission" date="2020-01" db="EMBL/GenBank/DDBJ databases">
        <title>Insect and environment-associated Actinomycetes.</title>
        <authorList>
            <person name="Currrie C."/>
            <person name="Chevrette M."/>
            <person name="Carlson C."/>
            <person name="Stubbendieck R."/>
            <person name="Wendt-Pienkowski E."/>
        </authorList>
    </citation>
    <scope>NUCLEOTIDE SEQUENCE [LARGE SCALE GENOMIC DNA]</scope>
    <source>
        <strain evidence="5 6">SID7739</strain>
    </source>
</reference>
<comment type="similarity">
    <text evidence="1">Belongs to the CbxX/CfxQ family.</text>
</comment>
<dbReference type="Proteomes" id="UP000475666">
    <property type="component" value="Unassembled WGS sequence"/>
</dbReference>
<dbReference type="InterPro" id="IPR006626">
    <property type="entry name" value="PbH1"/>
</dbReference>